<evidence type="ECO:0000313" key="2">
    <source>
        <dbReference type="Proteomes" id="UP001172684"/>
    </source>
</evidence>
<organism evidence="1 2">
    <name type="scientific">Coniosporium apollinis</name>
    <dbReference type="NCBI Taxonomy" id="61459"/>
    <lineage>
        <taxon>Eukaryota</taxon>
        <taxon>Fungi</taxon>
        <taxon>Dikarya</taxon>
        <taxon>Ascomycota</taxon>
        <taxon>Pezizomycotina</taxon>
        <taxon>Dothideomycetes</taxon>
        <taxon>Dothideomycetes incertae sedis</taxon>
        <taxon>Coniosporium</taxon>
    </lineage>
</organism>
<sequence length="153" mass="17587">MPLPYGLQMGYITLTFPLPTANGTEVTVTIIHVFLRCFEMLPLAYTGATPAETALAAMVDCYFMARLCGLEEFRLAMLEGITEDLSRCSSIAVIEYVYDYVPEDWQLRRAVVMAVMERTEGGVYFDEDEMEEWSFLVPRFVRDLREWEYVYGG</sequence>
<evidence type="ECO:0000313" key="1">
    <source>
        <dbReference type="EMBL" id="KAJ9666419.1"/>
    </source>
</evidence>
<dbReference type="EMBL" id="JAPDRL010000019">
    <property type="protein sequence ID" value="KAJ9666419.1"/>
    <property type="molecule type" value="Genomic_DNA"/>
</dbReference>
<evidence type="ECO:0008006" key="3">
    <source>
        <dbReference type="Google" id="ProtNLM"/>
    </source>
</evidence>
<name>A0ABQ9NVJ1_9PEZI</name>
<accession>A0ABQ9NVJ1</accession>
<gene>
    <name evidence="1" type="ORF">H2201_003341</name>
</gene>
<keyword evidence="2" id="KW-1185">Reference proteome</keyword>
<reference evidence="1" key="1">
    <citation type="submission" date="2022-10" db="EMBL/GenBank/DDBJ databases">
        <title>Culturing micro-colonial fungi from biological soil crusts in the Mojave desert and describing Neophaeococcomyces mojavensis, and introducing the new genera and species Taxawa tesnikishii.</title>
        <authorList>
            <person name="Kurbessoian T."/>
            <person name="Stajich J.E."/>
        </authorList>
    </citation>
    <scope>NUCLEOTIDE SEQUENCE</scope>
    <source>
        <strain evidence="1">TK_1</strain>
    </source>
</reference>
<protein>
    <recommendedName>
        <fullName evidence="3">BTB domain-containing protein</fullName>
    </recommendedName>
</protein>
<comment type="caution">
    <text evidence="1">The sequence shown here is derived from an EMBL/GenBank/DDBJ whole genome shotgun (WGS) entry which is preliminary data.</text>
</comment>
<proteinExistence type="predicted"/>
<dbReference type="Proteomes" id="UP001172684">
    <property type="component" value="Unassembled WGS sequence"/>
</dbReference>